<keyword evidence="10" id="KW-1133">Transmembrane helix</keyword>
<dbReference type="Pfam" id="PF10206">
    <property type="entry name" value="WRW"/>
    <property type="match status" value="1"/>
</dbReference>
<evidence type="ECO:0000256" key="9">
    <source>
        <dbReference type="ARBA" id="ARBA00023310"/>
    </source>
</evidence>
<evidence type="ECO:0000313" key="11">
    <source>
        <dbReference type="Ensembl" id="ENSENLP00000007485.1"/>
    </source>
</evidence>
<name>A0A665TBH0_ECHNA</name>
<evidence type="ECO:0000256" key="1">
    <source>
        <dbReference type="ARBA" id="ARBA00004325"/>
    </source>
</evidence>
<feature type="transmembrane region" description="Helical" evidence="10">
    <location>
        <begin position="59"/>
        <end position="78"/>
    </location>
</feature>
<keyword evidence="7" id="KW-0496">Mitochondrion</keyword>
<evidence type="ECO:0000256" key="10">
    <source>
        <dbReference type="SAM" id="Phobius"/>
    </source>
</evidence>
<reference evidence="11" key="1">
    <citation type="submission" date="2021-04" db="EMBL/GenBank/DDBJ databases">
        <authorList>
            <consortium name="Wellcome Sanger Institute Data Sharing"/>
        </authorList>
    </citation>
    <scope>NUCLEOTIDE SEQUENCE [LARGE SCALE GENOMIC DNA]</scope>
</reference>
<keyword evidence="12" id="KW-1185">Reference proteome</keyword>
<dbReference type="GO" id="GO:0031966">
    <property type="term" value="C:mitochondrial membrane"/>
    <property type="evidence" value="ECO:0007669"/>
    <property type="project" value="UniProtKB-SubCell"/>
</dbReference>
<evidence type="ECO:0000313" key="12">
    <source>
        <dbReference type="Proteomes" id="UP000472264"/>
    </source>
</evidence>
<proteinExistence type="inferred from homology"/>
<dbReference type="PANTHER" id="PTHR13080:SF17">
    <property type="entry name" value="ATP SYNTHASE SUBUNIT F, MITOCHONDRIAL"/>
    <property type="match status" value="1"/>
</dbReference>
<dbReference type="AlphaFoldDB" id="A0A665TBH0"/>
<evidence type="ECO:0000256" key="4">
    <source>
        <dbReference type="ARBA" id="ARBA00022547"/>
    </source>
</evidence>
<keyword evidence="5" id="KW-0375">Hydrogen ion transport</keyword>
<evidence type="ECO:0000256" key="5">
    <source>
        <dbReference type="ARBA" id="ARBA00022781"/>
    </source>
</evidence>
<keyword evidence="4" id="KW-0138">CF(0)</keyword>
<keyword evidence="8 10" id="KW-0472">Membrane</keyword>
<dbReference type="GO" id="GO:0042776">
    <property type="term" value="P:proton motive force-driven mitochondrial ATP synthesis"/>
    <property type="evidence" value="ECO:0007669"/>
    <property type="project" value="TreeGrafter"/>
</dbReference>
<dbReference type="GO" id="GO:0046933">
    <property type="term" value="F:proton-transporting ATP synthase activity, rotational mechanism"/>
    <property type="evidence" value="ECO:0007669"/>
    <property type="project" value="TreeGrafter"/>
</dbReference>
<evidence type="ECO:0000256" key="8">
    <source>
        <dbReference type="ARBA" id="ARBA00023136"/>
    </source>
</evidence>
<organism evidence="11 12">
    <name type="scientific">Echeneis naucrates</name>
    <name type="common">Live sharksucker</name>
    <dbReference type="NCBI Taxonomy" id="173247"/>
    <lineage>
        <taxon>Eukaryota</taxon>
        <taxon>Metazoa</taxon>
        <taxon>Chordata</taxon>
        <taxon>Craniata</taxon>
        <taxon>Vertebrata</taxon>
        <taxon>Euteleostomi</taxon>
        <taxon>Actinopterygii</taxon>
        <taxon>Neopterygii</taxon>
        <taxon>Teleostei</taxon>
        <taxon>Neoteleostei</taxon>
        <taxon>Acanthomorphata</taxon>
        <taxon>Carangaria</taxon>
        <taxon>Carangiformes</taxon>
        <taxon>Echeneidae</taxon>
        <taxon>Echeneis</taxon>
    </lineage>
</organism>
<dbReference type="GO" id="GO:0045259">
    <property type="term" value="C:proton-transporting ATP synthase complex"/>
    <property type="evidence" value="ECO:0007669"/>
    <property type="project" value="UniProtKB-KW"/>
</dbReference>
<keyword evidence="3" id="KW-0813">Transport</keyword>
<protein>
    <submittedName>
        <fullName evidence="11">ATP synthase membrane subunit f</fullName>
    </submittedName>
</protein>
<evidence type="ECO:0000256" key="6">
    <source>
        <dbReference type="ARBA" id="ARBA00023065"/>
    </source>
</evidence>
<sequence>VSDGLSVTVPLGEKRLMDVKLGELGSWLGTRDFTPNGLISAVRRGHDRYYNKYINVKKGGIGGIAMLLAGYVVLSYVWEYDHISKKLIYIFFCP</sequence>
<dbReference type="InterPro" id="IPR019344">
    <property type="entry name" value="F1F0-ATPsyn_F_prd"/>
</dbReference>
<dbReference type="Proteomes" id="UP000472264">
    <property type="component" value="Chromosome 8"/>
</dbReference>
<keyword evidence="9" id="KW-0066">ATP synthesis</keyword>
<comment type="subcellular location">
    <subcellularLocation>
        <location evidence="1">Mitochondrion membrane</location>
    </subcellularLocation>
</comment>
<evidence type="ECO:0000256" key="2">
    <source>
        <dbReference type="ARBA" id="ARBA00005895"/>
    </source>
</evidence>
<dbReference type="PANTHER" id="PTHR13080">
    <property type="entry name" value="ATP SYNTHASE F CHAIN, MITOCHONDRIAL-RELATED"/>
    <property type="match status" value="1"/>
</dbReference>
<reference evidence="11" key="2">
    <citation type="submission" date="2025-08" db="UniProtKB">
        <authorList>
            <consortium name="Ensembl"/>
        </authorList>
    </citation>
    <scope>IDENTIFICATION</scope>
</reference>
<reference evidence="11" key="3">
    <citation type="submission" date="2025-09" db="UniProtKB">
        <authorList>
            <consortium name="Ensembl"/>
        </authorList>
    </citation>
    <scope>IDENTIFICATION</scope>
</reference>
<keyword evidence="6" id="KW-0406">Ion transport</keyword>
<accession>A0A665TBH0</accession>
<keyword evidence="10" id="KW-0812">Transmembrane</keyword>
<evidence type="ECO:0000256" key="3">
    <source>
        <dbReference type="ARBA" id="ARBA00022448"/>
    </source>
</evidence>
<evidence type="ECO:0000256" key="7">
    <source>
        <dbReference type="ARBA" id="ARBA00023128"/>
    </source>
</evidence>
<dbReference type="Ensembl" id="ENSENLT00000007811.1">
    <property type="protein sequence ID" value="ENSENLP00000007485.1"/>
    <property type="gene ID" value="ENSENLG00000003570.1"/>
</dbReference>
<comment type="similarity">
    <text evidence="2">Belongs to the ATPase F chain family.</text>
</comment>